<dbReference type="Proteomes" id="UP000507222">
    <property type="component" value="Unassembled WGS sequence"/>
</dbReference>
<organism evidence="1 2">
    <name type="scientific">Prunus armeniaca</name>
    <name type="common">Apricot</name>
    <name type="synonym">Armeniaca vulgaris</name>
    <dbReference type="NCBI Taxonomy" id="36596"/>
    <lineage>
        <taxon>Eukaryota</taxon>
        <taxon>Viridiplantae</taxon>
        <taxon>Streptophyta</taxon>
        <taxon>Embryophyta</taxon>
        <taxon>Tracheophyta</taxon>
        <taxon>Spermatophyta</taxon>
        <taxon>Magnoliopsida</taxon>
        <taxon>eudicotyledons</taxon>
        <taxon>Gunneridae</taxon>
        <taxon>Pentapetalae</taxon>
        <taxon>rosids</taxon>
        <taxon>fabids</taxon>
        <taxon>Rosales</taxon>
        <taxon>Rosaceae</taxon>
        <taxon>Amygdaloideae</taxon>
        <taxon>Amygdaleae</taxon>
        <taxon>Prunus</taxon>
    </lineage>
</organism>
<evidence type="ECO:0000313" key="2">
    <source>
        <dbReference type="Proteomes" id="UP000507222"/>
    </source>
</evidence>
<evidence type="ECO:0000313" key="1">
    <source>
        <dbReference type="EMBL" id="CAB4283996.1"/>
    </source>
</evidence>
<gene>
    <name evidence="1" type="ORF">CURHAP_LOCUS39394</name>
</gene>
<dbReference type="EMBL" id="CAEKDK010000006">
    <property type="protein sequence ID" value="CAB4283996.1"/>
    <property type="molecule type" value="Genomic_DNA"/>
</dbReference>
<name>A0A6J5V4W4_PRUAR</name>
<accession>A0A6J5V4W4</accession>
<dbReference type="AlphaFoldDB" id="A0A6J5V4W4"/>
<sequence>MGSIEEVPQLGQFQGGETIGLSFQLRMKNTLAGSSSFGLSNLFSTFPRAPCSLYSSFKLCVQSPNPLDLHSDLLVYLPSSPFDPEQWRMVCVNKIICEELSYSCDLLKHLGGREEMRGQIQVDKDGEPRA</sequence>
<protein>
    <submittedName>
        <fullName evidence="1">Uncharacterized protein</fullName>
    </submittedName>
</protein>
<proteinExistence type="predicted"/>
<reference evidence="1 2" key="1">
    <citation type="submission" date="2020-05" db="EMBL/GenBank/DDBJ databases">
        <authorList>
            <person name="Campoy J."/>
            <person name="Schneeberger K."/>
            <person name="Spophaly S."/>
        </authorList>
    </citation>
    <scope>NUCLEOTIDE SEQUENCE [LARGE SCALE GENOMIC DNA]</scope>
    <source>
        <strain evidence="1">PruArmRojPasFocal</strain>
    </source>
</reference>